<feature type="domain" description="Zn(2)-C6 fungal-type" evidence="5">
    <location>
        <begin position="34"/>
        <end position="65"/>
    </location>
</feature>
<dbReference type="InterPro" id="IPR017896">
    <property type="entry name" value="4Fe4S_Fe-S-bd"/>
</dbReference>
<comment type="subcellular location">
    <subcellularLocation>
        <location evidence="1">Nucleus</location>
    </subcellularLocation>
</comment>
<feature type="region of interest" description="Disordered" evidence="4">
    <location>
        <begin position="220"/>
        <end position="243"/>
    </location>
</feature>
<dbReference type="Gene3D" id="4.10.240.10">
    <property type="entry name" value="Zn(2)-C6 fungal-type DNA-binding domain"/>
    <property type="match status" value="2"/>
</dbReference>
<sequence length="878" mass="97633">MIHDIRDSGSPQGASRRITLEEDITLKRARGELSCAECKRLKLKCDKKLPCGACVRRECPTLCPHGSLAEGHKFNPADTEERKRARGELSCLECKRLKLKCDKKLPCSACIRRGCETFCPQGTLSNSQKASPVPPTPLDTEELHRKISEMGQRIRQLEDALALIQASISSERHPLLQDELFSVKYGSEQRPSVELELPRNLLAETVDAFGTLTIGDRGKSRYFGASAGSETESEPENRPPRKQGIPELLINLAAMFPMDSGCSTGPETFEDAMSMLFSCLPSRPRAWGLCESFLEHSSWLYRPMQRDELIENMLNPVYTAKQERENPLCPVKTEVSPHKLSGLYSIFALGALMDLTLPEFSDDGDCYHHCARAALMLRSIFDSPMVETVQAILFMSYYCNNFAQRYSRDSVWMLVSIGSKVAQNRDPAQWNIDPTVAERRRALFWEVYSADMYHSLTLGRPPSIALSYVDCALPHAQNDSESEAHFWNWRYRFNRDIFGRVLETTLSSKSPDYRIILDLDRKVREMPLPPALNFYLGRGDDASLNERFKGGYLAMVRSISMLYIHKSHFARALLDHPTNPLRSPYATSFLAAARCSSAIIRSSVSNIDRVPELYMRWWVMWTHLFSAAMIAGLIVTRAPSSIQAPDALHELGIAVDLFQKGATVSPRVRTGMDILHRLQEKALFVFAQHHSGAGLPTEILPISQGQDDNADELAIFSGQTRGMIGTLLSQRAPGFIDQVVAGGSLSSEPPVSFTDSTSTRSQSAEGSSPSSANHELMGMSDVHPSFLDFITNLPGGATAPILTVNEASAVNLLPDEGQYQASSTDSQWTSTDPLRQLYSETLATDTWGLNNISEPNPALQSGSVIDEDWVMFLKESGL</sequence>
<dbReference type="STRING" id="436010.A0A166HA12"/>
<feature type="compositionally biased region" description="Low complexity" evidence="4">
    <location>
        <begin position="761"/>
        <end position="771"/>
    </location>
</feature>
<dbReference type="GO" id="GO:0005634">
    <property type="term" value="C:nucleus"/>
    <property type="evidence" value="ECO:0007669"/>
    <property type="project" value="UniProtKB-SubCell"/>
</dbReference>
<protein>
    <recommendedName>
        <fullName evidence="9">Zn(2)-C6 fungal-type domain-containing protein</fullName>
    </recommendedName>
</protein>
<evidence type="ECO:0000313" key="8">
    <source>
        <dbReference type="Proteomes" id="UP000076532"/>
    </source>
</evidence>
<evidence type="ECO:0000259" key="5">
    <source>
        <dbReference type="PROSITE" id="PS50048"/>
    </source>
</evidence>
<evidence type="ECO:0000256" key="3">
    <source>
        <dbReference type="ARBA" id="ARBA00023242"/>
    </source>
</evidence>
<dbReference type="InterPro" id="IPR050613">
    <property type="entry name" value="Sec_Metabolite_Reg"/>
</dbReference>
<dbReference type="PANTHER" id="PTHR31001:SF56">
    <property type="entry name" value="ZN(2)-C6 FUNGAL-TYPE DOMAIN-CONTAINING PROTEIN"/>
    <property type="match status" value="1"/>
</dbReference>
<evidence type="ECO:0000256" key="4">
    <source>
        <dbReference type="SAM" id="MobiDB-lite"/>
    </source>
</evidence>
<dbReference type="PROSITE" id="PS50048">
    <property type="entry name" value="ZN2_CY6_FUNGAL_2"/>
    <property type="match status" value="2"/>
</dbReference>
<feature type="domain" description="Zn(2)-C6 fungal-type" evidence="5">
    <location>
        <begin position="90"/>
        <end position="119"/>
    </location>
</feature>
<keyword evidence="8" id="KW-1185">Reference proteome</keyword>
<proteinExistence type="predicted"/>
<dbReference type="GO" id="GO:0000981">
    <property type="term" value="F:DNA-binding transcription factor activity, RNA polymerase II-specific"/>
    <property type="evidence" value="ECO:0007669"/>
    <property type="project" value="InterPro"/>
</dbReference>
<name>A0A166HA12_9AGAM</name>
<evidence type="ECO:0000259" key="6">
    <source>
        <dbReference type="PROSITE" id="PS51379"/>
    </source>
</evidence>
<dbReference type="GO" id="GO:0006351">
    <property type="term" value="P:DNA-templated transcription"/>
    <property type="evidence" value="ECO:0007669"/>
    <property type="project" value="InterPro"/>
</dbReference>
<reference evidence="7 8" key="1">
    <citation type="journal article" date="2016" name="Mol. Biol. Evol.">
        <title>Comparative Genomics of Early-Diverging Mushroom-Forming Fungi Provides Insights into the Origins of Lignocellulose Decay Capabilities.</title>
        <authorList>
            <person name="Nagy L.G."/>
            <person name="Riley R."/>
            <person name="Tritt A."/>
            <person name="Adam C."/>
            <person name="Daum C."/>
            <person name="Floudas D."/>
            <person name="Sun H."/>
            <person name="Yadav J.S."/>
            <person name="Pangilinan J."/>
            <person name="Larsson K.H."/>
            <person name="Matsuura K."/>
            <person name="Barry K."/>
            <person name="Labutti K."/>
            <person name="Kuo R."/>
            <person name="Ohm R.A."/>
            <person name="Bhattacharya S.S."/>
            <person name="Shirouzu T."/>
            <person name="Yoshinaga Y."/>
            <person name="Martin F.M."/>
            <person name="Grigoriev I.V."/>
            <person name="Hibbett D.S."/>
        </authorList>
    </citation>
    <scope>NUCLEOTIDE SEQUENCE [LARGE SCALE GENOMIC DNA]</scope>
    <source>
        <strain evidence="7 8">CBS 109695</strain>
    </source>
</reference>
<dbReference type="InterPro" id="IPR007219">
    <property type="entry name" value="XnlR_reg_dom"/>
</dbReference>
<evidence type="ECO:0008006" key="9">
    <source>
        <dbReference type="Google" id="ProtNLM"/>
    </source>
</evidence>
<dbReference type="CDD" id="cd00067">
    <property type="entry name" value="GAL4"/>
    <property type="match status" value="2"/>
</dbReference>
<dbReference type="GO" id="GO:0003677">
    <property type="term" value="F:DNA binding"/>
    <property type="evidence" value="ECO:0007669"/>
    <property type="project" value="InterPro"/>
</dbReference>
<evidence type="ECO:0000313" key="7">
    <source>
        <dbReference type="EMBL" id="KZP18634.1"/>
    </source>
</evidence>
<dbReference type="PROSITE" id="PS00463">
    <property type="entry name" value="ZN2_CY6_FUNGAL_1"/>
    <property type="match status" value="2"/>
</dbReference>
<dbReference type="SUPFAM" id="SSF57701">
    <property type="entry name" value="Zn2/Cys6 DNA-binding domain"/>
    <property type="match status" value="2"/>
</dbReference>
<accession>A0A166HA12</accession>
<dbReference type="AlphaFoldDB" id="A0A166HA12"/>
<dbReference type="PANTHER" id="PTHR31001">
    <property type="entry name" value="UNCHARACTERIZED TRANSCRIPTIONAL REGULATORY PROTEIN"/>
    <property type="match status" value="1"/>
</dbReference>
<dbReference type="GO" id="GO:0008270">
    <property type="term" value="F:zinc ion binding"/>
    <property type="evidence" value="ECO:0007669"/>
    <property type="project" value="InterPro"/>
</dbReference>
<dbReference type="CDD" id="cd12148">
    <property type="entry name" value="fungal_TF_MHR"/>
    <property type="match status" value="1"/>
</dbReference>
<dbReference type="InterPro" id="IPR001138">
    <property type="entry name" value="Zn2Cys6_DnaBD"/>
</dbReference>
<dbReference type="EMBL" id="KV417571">
    <property type="protein sequence ID" value="KZP18634.1"/>
    <property type="molecule type" value="Genomic_DNA"/>
</dbReference>
<dbReference type="InterPro" id="IPR036864">
    <property type="entry name" value="Zn2-C6_fun-type_DNA-bd_sf"/>
</dbReference>
<feature type="region of interest" description="Disordered" evidence="4">
    <location>
        <begin position="746"/>
        <end position="777"/>
    </location>
</feature>
<dbReference type="OrthoDB" id="3360470at2759"/>
<organism evidence="7 8">
    <name type="scientific">Athelia psychrophila</name>
    <dbReference type="NCBI Taxonomy" id="1759441"/>
    <lineage>
        <taxon>Eukaryota</taxon>
        <taxon>Fungi</taxon>
        <taxon>Dikarya</taxon>
        <taxon>Basidiomycota</taxon>
        <taxon>Agaricomycotina</taxon>
        <taxon>Agaricomycetes</taxon>
        <taxon>Agaricomycetidae</taxon>
        <taxon>Atheliales</taxon>
        <taxon>Atheliaceae</taxon>
        <taxon>Athelia</taxon>
    </lineage>
</organism>
<keyword evidence="3" id="KW-0539">Nucleus</keyword>
<dbReference type="SMART" id="SM00906">
    <property type="entry name" value="Fungal_trans"/>
    <property type="match status" value="1"/>
</dbReference>
<dbReference type="Pfam" id="PF00172">
    <property type="entry name" value="Zn_clus"/>
    <property type="match status" value="1"/>
</dbReference>
<evidence type="ECO:0000256" key="1">
    <source>
        <dbReference type="ARBA" id="ARBA00004123"/>
    </source>
</evidence>
<feature type="compositionally biased region" description="Polar residues" evidence="4">
    <location>
        <begin position="746"/>
        <end position="760"/>
    </location>
</feature>
<feature type="domain" description="4Fe-4S ferredoxin-type" evidence="6">
    <location>
        <begin position="97"/>
        <end position="129"/>
    </location>
</feature>
<keyword evidence="2" id="KW-0479">Metal-binding</keyword>
<evidence type="ECO:0000256" key="2">
    <source>
        <dbReference type="ARBA" id="ARBA00022723"/>
    </source>
</evidence>
<dbReference type="SMART" id="SM00066">
    <property type="entry name" value="GAL4"/>
    <property type="match status" value="2"/>
</dbReference>
<dbReference type="Proteomes" id="UP000076532">
    <property type="component" value="Unassembled WGS sequence"/>
</dbReference>
<dbReference type="PROSITE" id="PS51379">
    <property type="entry name" value="4FE4S_FER_2"/>
    <property type="match status" value="1"/>
</dbReference>
<gene>
    <name evidence="7" type="ORF">FIBSPDRAFT_920393</name>
</gene>
<dbReference type="Pfam" id="PF04082">
    <property type="entry name" value="Fungal_trans"/>
    <property type="match status" value="1"/>
</dbReference>